<name>A0A0A1SQ47_9HYPO</name>
<evidence type="ECO:0000256" key="1">
    <source>
        <dbReference type="SAM" id="MobiDB-lite"/>
    </source>
</evidence>
<reference evidence="3 4" key="1">
    <citation type="journal article" date="2015" name="Genome Announc.">
        <title>Draft Genome Sequence and Gene Annotation of the Entomopathogenic Fungus Verticillium hemipterigenum.</title>
        <authorList>
            <person name="Horn F."/>
            <person name="Habel A."/>
            <person name="Scharf D.H."/>
            <person name="Dworschak J."/>
            <person name="Brakhage A.A."/>
            <person name="Guthke R."/>
            <person name="Hertweck C."/>
            <person name="Linde J."/>
        </authorList>
    </citation>
    <scope>NUCLEOTIDE SEQUENCE [LARGE SCALE GENOMIC DNA]</scope>
</reference>
<keyword evidence="4" id="KW-1185">Reference proteome</keyword>
<keyword evidence="2" id="KW-1133">Transmembrane helix</keyword>
<organism evidence="3 4">
    <name type="scientific">[Torrubiella] hemipterigena</name>
    <dbReference type="NCBI Taxonomy" id="1531966"/>
    <lineage>
        <taxon>Eukaryota</taxon>
        <taxon>Fungi</taxon>
        <taxon>Dikarya</taxon>
        <taxon>Ascomycota</taxon>
        <taxon>Pezizomycotina</taxon>
        <taxon>Sordariomycetes</taxon>
        <taxon>Hypocreomycetidae</taxon>
        <taxon>Hypocreales</taxon>
        <taxon>Clavicipitaceae</taxon>
        <taxon>Clavicipitaceae incertae sedis</taxon>
        <taxon>'Torrubiella' clade</taxon>
    </lineage>
</organism>
<dbReference type="STRING" id="1531966.A0A0A1SQ47"/>
<evidence type="ECO:0000313" key="4">
    <source>
        <dbReference type="Proteomes" id="UP000039046"/>
    </source>
</evidence>
<dbReference type="OrthoDB" id="3499003at2759"/>
<evidence type="ECO:0000256" key="2">
    <source>
        <dbReference type="SAM" id="Phobius"/>
    </source>
</evidence>
<sequence length="293" mass="31168">MASSSSYLSPSQHSDAGFPKSLDTLSNADSATVPPALLFSEKQHQRPPSSWRKSFGLGTAGGKRMSRATLRTGGFTFYREESPSASMDVPRRPGAAITTGAVEEPYDYRYDHVAPPAPLPEPPKVMGLKRRTCQLLGAVLAIIIILAIALGVGLGVGLKHKSSDAPPAAETNGSPSGAPSSAIPTSTSAPSTDLVACPAANNTTYKVPDTNSTFLRECGIDYSGIDQAKDIASVWTMSMQDCMFQCAEYPGCEACGWGVIENDPGSLHRCWLKSGLKQAHKSRPGWEFAYLQK</sequence>
<dbReference type="Proteomes" id="UP000039046">
    <property type="component" value="Unassembled WGS sequence"/>
</dbReference>
<dbReference type="Gene3D" id="3.50.4.10">
    <property type="entry name" value="Hepatocyte Growth Factor"/>
    <property type="match status" value="1"/>
</dbReference>
<proteinExistence type="predicted"/>
<dbReference type="AlphaFoldDB" id="A0A0A1SQ47"/>
<evidence type="ECO:0000313" key="3">
    <source>
        <dbReference type="EMBL" id="CEJ80111.1"/>
    </source>
</evidence>
<feature type="transmembrane region" description="Helical" evidence="2">
    <location>
        <begin position="135"/>
        <end position="158"/>
    </location>
</feature>
<feature type="compositionally biased region" description="Low complexity" evidence="1">
    <location>
        <begin position="1"/>
        <end position="14"/>
    </location>
</feature>
<dbReference type="EMBL" id="CDHN01000001">
    <property type="protein sequence ID" value="CEJ80111.1"/>
    <property type="molecule type" value="Genomic_DNA"/>
</dbReference>
<feature type="region of interest" description="Disordered" evidence="1">
    <location>
        <begin position="1"/>
        <end position="63"/>
    </location>
</feature>
<gene>
    <name evidence="3" type="ORF">VHEMI00316</name>
</gene>
<keyword evidence="2" id="KW-0812">Transmembrane</keyword>
<keyword evidence="2" id="KW-0472">Membrane</keyword>
<feature type="region of interest" description="Disordered" evidence="1">
    <location>
        <begin position="161"/>
        <end position="189"/>
    </location>
</feature>
<feature type="compositionally biased region" description="Low complexity" evidence="1">
    <location>
        <begin position="173"/>
        <end position="189"/>
    </location>
</feature>
<protein>
    <recommendedName>
        <fullName evidence="5">Apple domain-containing protein</fullName>
    </recommendedName>
</protein>
<dbReference type="HOGENOM" id="CLU_062451_0_0_1"/>
<evidence type="ECO:0008006" key="5">
    <source>
        <dbReference type="Google" id="ProtNLM"/>
    </source>
</evidence>
<accession>A0A0A1SQ47</accession>